<evidence type="ECO:0000313" key="5">
    <source>
        <dbReference type="EMBL" id="WED67214.1"/>
    </source>
</evidence>
<comment type="subcellular location">
    <subcellularLocation>
        <location evidence="1">Cell envelope</location>
    </subcellularLocation>
</comment>
<dbReference type="InterPro" id="IPR032518">
    <property type="entry name" value="HepII_N"/>
</dbReference>
<evidence type="ECO:0000313" key="6">
    <source>
        <dbReference type="Proteomes" id="UP001218638"/>
    </source>
</evidence>
<protein>
    <submittedName>
        <fullName evidence="5">Heparinase II/III family protein</fullName>
    </submittedName>
</protein>
<gene>
    <name evidence="5" type="ORF">PXH66_10155</name>
</gene>
<proteinExistence type="predicted"/>
<organism evidence="5 6">
    <name type="scientific">Synoicihabitans lomoniglobus</name>
    <dbReference type="NCBI Taxonomy" id="2909285"/>
    <lineage>
        <taxon>Bacteria</taxon>
        <taxon>Pseudomonadati</taxon>
        <taxon>Verrucomicrobiota</taxon>
        <taxon>Opitutia</taxon>
        <taxon>Opitutales</taxon>
        <taxon>Opitutaceae</taxon>
        <taxon>Synoicihabitans</taxon>
    </lineage>
</organism>
<sequence>MRRSLLALVLLTAALPGAVCAANSADHVPAHGPRTMVLSGQREAFRAYCTTGAGAEAFARIKHDLDTVYMAFPHPAEPLTYGDPEPSKRDTYKTDRWRGVQDLAGNISGIAEAATFAWLVTGEDRYLAKAKEFLLTSTDWHFAPDWESGEVLGATDVYYNDEGNFRLWRKLPLIYDQLRDELTDAERARVLAHFKIRGERTVRWIRESNVQGLKRNSLEVKPSSHPVRFMAMVGLTALALWDDLPDEARAWWEFAYSFYRDQFSPFAGDAGGWAEGSAYWRGTFEHAGFQDALLAIGDPSAYASPFWRNTGYFAVYNVQPYLHTTFGDASNAGHFNLEPVMADYLTHLGRVQGNGYFLSYAALCDDPRESPSLMGMGKLARTYPTAGEFLIRNFIGSAFPEPAPAPLSELPPYRFFDDVGWVSMHSALGDPANDIHITFKSSPYGSYSHSHPDQNSFILNAYGEGLAINSANREFHRSPHHKGWTWQTMSKNAVLIDGQGQAQQDKHATGKITRFETGDRYVWTTGDALVAYQTMQPEGQLKRVTRDLLFIDQRYVVVRDRVDTGKPSHLAWLLHGEMGMAWHNQRQQAIIDGEAASLTAAIVSPDVDWFATITDEYPVPIDPRYRSKETYAWVTAEWRDHLNLTLESREAATTYTVFAVLWPEPELGGATALTARVDQQGRMVVDRPDGRTDTITLTDTTVSVK</sequence>
<dbReference type="EMBL" id="CP119075">
    <property type="protein sequence ID" value="WED67214.1"/>
    <property type="molecule type" value="Genomic_DNA"/>
</dbReference>
<dbReference type="Pfam" id="PF16332">
    <property type="entry name" value="DUF4962"/>
    <property type="match status" value="1"/>
</dbReference>
<feature type="chain" id="PRO_5042134698" evidence="2">
    <location>
        <begin position="22"/>
        <end position="705"/>
    </location>
</feature>
<name>A0AAF0I5C2_9BACT</name>
<feature type="domain" description="Heparinase II/III-like C-terminal" evidence="3">
    <location>
        <begin position="411"/>
        <end position="592"/>
    </location>
</feature>
<feature type="signal peptide" evidence="2">
    <location>
        <begin position="1"/>
        <end position="21"/>
    </location>
</feature>
<dbReference type="KEGG" id="slom:PXH66_10155"/>
<evidence type="ECO:0000259" key="4">
    <source>
        <dbReference type="Pfam" id="PF16332"/>
    </source>
</evidence>
<keyword evidence="6" id="KW-1185">Reference proteome</keyword>
<accession>A0AAF0I5C2</accession>
<dbReference type="SUPFAM" id="SSF48230">
    <property type="entry name" value="Chondroitin AC/alginate lyase"/>
    <property type="match status" value="1"/>
</dbReference>
<dbReference type="InterPro" id="IPR012480">
    <property type="entry name" value="Hepar_II_III_C"/>
</dbReference>
<dbReference type="GO" id="GO:0030313">
    <property type="term" value="C:cell envelope"/>
    <property type="evidence" value="ECO:0007669"/>
    <property type="project" value="UniProtKB-SubCell"/>
</dbReference>
<dbReference type="Gene3D" id="2.70.98.70">
    <property type="match status" value="1"/>
</dbReference>
<reference evidence="5" key="1">
    <citation type="submission" date="2023-03" db="EMBL/GenBank/DDBJ databases">
        <title>Lomoglobus Profundus gen. nov., sp. nov., a novel member of the phylum Verrucomicrobia, isolated from deep-marine sediment of South China Sea.</title>
        <authorList>
            <person name="Ahmad T."/>
            <person name="Ishaq S.E."/>
            <person name="Wang F."/>
        </authorList>
    </citation>
    <scope>NUCLEOTIDE SEQUENCE</scope>
    <source>
        <strain evidence="5">LMO-M01</strain>
    </source>
</reference>
<dbReference type="GO" id="GO:0016829">
    <property type="term" value="F:lyase activity"/>
    <property type="evidence" value="ECO:0007669"/>
    <property type="project" value="InterPro"/>
</dbReference>
<feature type="domain" description="Heparinase II N-terminal" evidence="4">
    <location>
        <begin position="166"/>
        <end position="361"/>
    </location>
</feature>
<evidence type="ECO:0000256" key="1">
    <source>
        <dbReference type="ARBA" id="ARBA00004196"/>
    </source>
</evidence>
<dbReference type="Gene3D" id="1.50.10.100">
    <property type="entry name" value="Chondroitin AC/alginate lyase"/>
    <property type="match status" value="1"/>
</dbReference>
<dbReference type="Proteomes" id="UP001218638">
    <property type="component" value="Chromosome"/>
</dbReference>
<dbReference type="RefSeq" id="WP_330931477.1">
    <property type="nucleotide sequence ID" value="NZ_CP119075.1"/>
</dbReference>
<evidence type="ECO:0000259" key="3">
    <source>
        <dbReference type="Pfam" id="PF07940"/>
    </source>
</evidence>
<keyword evidence="2" id="KW-0732">Signal</keyword>
<dbReference type="AlphaFoldDB" id="A0AAF0I5C2"/>
<dbReference type="Pfam" id="PF07940">
    <property type="entry name" value="Hepar_II_III_C"/>
    <property type="match status" value="1"/>
</dbReference>
<dbReference type="InterPro" id="IPR008929">
    <property type="entry name" value="Chondroitin_lyas"/>
</dbReference>
<evidence type="ECO:0000256" key="2">
    <source>
        <dbReference type="SAM" id="SignalP"/>
    </source>
</evidence>